<proteinExistence type="predicted"/>
<dbReference type="EMBL" id="AZMM01009982">
    <property type="protein sequence ID" value="ETJ35656.1"/>
    <property type="molecule type" value="Genomic_DNA"/>
</dbReference>
<organism evidence="1">
    <name type="scientific">human gut metagenome</name>
    <dbReference type="NCBI Taxonomy" id="408170"/>
    <lineage>
        <taxon>unclassified sequences</taxon>
        <taxon>metagenomes</taxon>
        <taxon>organismal metagenomes</taxon>
    </lineage>
</organism>
<dbReference type="SUPFAM" id="SSF52540">
    <property type="entry name" value="P-loop containing nucleoside triphosphate hydrolases"/>
    <property type="match status" value="1"/>
</dbReference>
<feature type="non-terminal residue" evidence="1">
    <location>
        <position position="182"/>
    </location>
</feature>
<sequence length="182" mass="20637">WQKVVKNRELGKQTIVICDEAHLLFGKGNEYSANYMEALYKRSRKYKAWITCISQNITGMLADPIASSLIANSEFLQILNQSPQDKQALSKLLGISDLQLSYVSNANPGEGLLIIGQTNIVPFGDKFPKNLKLYKLMTTDPKDLKKYKKEELKLQEKNKKKDEKSKLEFSINVPKAAIKNLT</sequence>
<name>W1XZR4_9ZZZZ</name>
<comment type="caution">
    <text evidence="1">The sequence shown here is derived from an EMBL/GenBank/DDBJ whole genome shotgun (WGS) entry which is preliminary data.</text>
</comment>
<accession>W1XZR4</accession>
<gene>
    <name evidence="1" type="ORF">Q604_UNBC09982G0001</name>
</gene>
<evidence type="ECO:0000313" key="1">
    <source>
        <dbReference type="EMBL" id="ETJ35656.1"/>
    </source>
</evidence>
<dbReference type="InterPro" id="IPR027417">
    <property type="entry name" value="P-loop_NTPase"/>
</dbReference>
<feature type="non-terminal residue" evidence="1">
    <location>
        <position position="1"/>
    </location>
</feature>
<dbReference type="AlphaFoldDB" id="W1XZR4"/>
<dbReference type="Gene3D" id="3.40.50.300">
    <property type="entry name" value="P-loop containing nucleotide triphosphate hydrolases"/>
    <property type="match status" value="1"/>
</dbReference>
<protein>
    <submittedName>
        <fullName evidence="1">TrsE-like protein</fullName>
    </submittedName>
</protein>
<reference evidence="1" key="1">
    <citation type="submission" date="2013-12" db="EMBL/GenBank/DDBJ databases">
        <title>A Varibaculum cambriense genome reconstructed from a premature infant gut community with otherwise low bacterial novelty that shifts toward anaerobic metabolism during the third week of life.</title>
        <authorList>
            <person name="Brown C.T."/>
            <person name="Sharon I."/>
            <person name="Thomas B.C."/>
            <person name="Castelle C.J."/>
            <person name="Morowitz M.J."/>
            <person name="Banfield J.F."/>
        </authorList>
    </citation>
    <scope>NUCLEOTIDE SEQUENCE</scope>
</reference>